<comment type="caution">
    <text evidence="2">The sequence shown here is derived from an EMBL/GenBank/DDBJ whole genome shotgun (WGS) entry which is preliminary data.</text>
</comment>
<evidence type="ECO:0000313" key="2">
    <source>
        <dbReference type="EMBL" id="KAK0712544.1"/>
    </source>
</evidence>
<evidence type="ECO:0000313" key="3">
    <source>
        <dbReference type="Proteomes" id="UP001172101"/>
    </source>
</evidence>
<evidence type="ECO:0000256" key="1">
    <source>
        <dbReference type="SAM" id="SignalP"/>
    </source>
</evidence>
<dbReference type="AlphaFoldDB" id="A0AA40AAZ0"/>
<keyword evidence="3" id="KW-1185">Reference proteome</keyword>
<organism evidence="2 3">
    <name type="scientific">Lasiosphaeria miniovina</name>
    <dbReference type="NCBI Taxonomy" id="1954250"/>
    <lineage>
        <taxon>Eukaryota</taxon>
        <taxon>Fungi</taxon>
        <taxon>Dikarya</taxon>
        <taxon>Ascomycota</taxon>
        <taxon>Pezizomycotina</taxon>
        <taxon>Sordariomycetes</taxon>
        <taxon>Sordariomycetidae</taxon>
        <taxon>Sordariales</taxon>
        <taxon>Lasiosphaeriaceae</taxon>
        <taxon>Lasiosphaeria</taxon>
    </lineage>
</organism>
<dbReference type="Proteomes" id="UP001172101">
    <property type="component" value="Unassembled WGS sequence"/>
</dbReference>
<accession>A0AA40AAZ0</accession>
<feature type="signal peptide" evidence="1">
    <location>
        <begin position="1"/>
        <end position="19"/>
    </location>
</feature>
<proteinExistence type="predicted"/>
<dbReference type="EMBL" id="JAUIRO010000005">
    <property type="protein sequence ID" value="KAK0712544.1"/>
    <property type="molecule type" value="Genomic_DNA"/>
</dbReference>
<reference evidence="2" key="1">
    <citation type="submission" date="2023-06" db="EMBL/GenBank/DDBJ databases">
        <title>Genome-scale phylogeny and comparative genomics of the fungal order Sordariales.</title>
        <authorList>
            <consortium name="Lawrence Berkeley National Laboratory"/>
            <person name="Hensen N."/>
            <person name="Bonometti L."/>
            <person name="Westerberg I."/>
            <person name="Brannstrom I.O."/>
            <person name="Guillou S."/>
            <person name="Cros-Aarteil S."/>
            <person name="Calhoun S."/>
            <person name="Haridas S."/>
            <person name="Kuo A."/>
            <person name="Mondo S."/>
            <person name="Pangilinan J."/>
            <person name="Riley R."/>
            <person name="LaButti K."/>
            <person name="Andreopoulos B."/>
            <person name="Lipzen A."/>
            <person name="Chen C."/>
            <person name="Yanf M."/>
            <person name="Daum C."/>
            <person name="Ng V."/>
            <person name="Clum A."/>
            <person name="Steindorff A."/>
            <person name="Ohm R."/>
            <person name="Martin F."/>
            <person name="Silar P."/>
            <person name="Natvig D."/>
            <person name="Lalanne C."/>
            <person name="Gautier V."/>
            <person name="Ament-velasquez S.L."/>
            <person name="Kruys A."/>
            <person name="Hutchinson M.I."/>
            <person name="Powell A.J."/>
            <person name="Barry K."/>
            <person name="Miller A.N."/>
            <person name="Grigoriev I.V."/>
            <person name="Debuchy R."/>
            <person name="Gladieux P."/>
            <person name="Thoren M.H."/>
            <person name="Johannesson H."/>
        </authorList>
    </citation>
    <scope>NUCLEOTIDE SEQUENCE</scope>
    <source>
        <strain evidence="2">SMH2392-1A</strain>
    </source>
</reference>
<feature type="chain" id="PRO_5041213663" evidence="1">
    <location>
        <begin position="20"/>
        <end position="182"/>
    </location>
</feature>
<protein>
    <submittedName>
        <fullName evidence="2">Uncharacterized protein</fullName>
    </submittedName>
</protein>
<keyword evidence="1" id="KW-0732">Signal</keyword>
<name>A0AA40AAZ0_9PEZI</name>
<dbReference type="GeneID" id="85328839"/>
<dbReference type="RefSeq" id="XP_060293867.1">
    <property type="nucleotide sequence ID" value="XM_060445569.1"/>
</dbReference>
<sequence>MKIWADTCALALFAYKVTSLPDVSQLPGFSGLSLCSDRNKGVLERWTVNAEHGENFDWWSLDTPKDLKHWIQTCDEGHTGCLPASTLLPTHILDFSDLSAVKLLTQPACTGGHTLPSADEVLDRRAWTYQERYLSPRVIRYGASQITCSCRAGDVPESKCSGFHGSVVRFDRRLDEWLDLLY</sequence>
<gene>
    <name evidence="2" type="ORF">B0T26DRAFT_752770</name>
</gene>